<accession>A0AAD6DBS8</accession>
<keyword evidence="5" id="KW-1185">Reference proteome</keyword>
<keyword evidence="1" id="KW-0808">Transferase</keyword>
<evidence type="ECO:0000259" key="3">
    <source>
        <dbReference type="Pfam" id="PF22664"/>
    </source>
</evidence>
<dbReference type="Pfam" id="PF22664">
    <property type="entry name" value="TRI-like_N"/>
    <property type="match status" value="1"/>
</dbReference>
<dbReference type="EMBL" id="JAQJAC010000009">
    <property type="protein sequence ID" value="KAJ5572762.1"/>
    <property type="molecule type" value="Genomic_DNA"/>
</dbReference>
<sequence>MLRYGLERLARDFPWIAGNVIYDETDHLYKIIPTGVIPLIVNELRQETVVPAMSHLRAAGFPCEFLEESLVAPYPTIDRFQAASHPAKHSVTDVTGQYNIMALFSKACHGTLFTEEELAIGMMDRTKVIPLLDDSYDIWNPGPELDNHIQKPQTKSSTGQATNVTWACVDFSQESLHRLKSQATATKDSSTPFVSTDDAICAFIWKRISCARLN</sequence>
<keyword evidence="2" id="KW-0012">Acyltransferase</keyword>
<proteinExistence type="predicted"/>
<feature type="domain" description="Trichothecene 3-O-acetyltransferase-like N-terminal" evidence="3">
    <location>
        <begin position="2"/>
        <end position="81"/>
    </location>
</feature>
<dbReference type="AlphaFoldDB" id="A0AAD6DBS8"/>
<evidence type="ECO:0000313" key="5">
    <source>
        <dbReference type="Proteomes" id="UP001216150"/>
    </source>
</evidence>
<dbReference type="InterPro" id="IPR054710">
    <property type="entry name" value="Tri101-like_N"/>
</dbReference>
<evidence type="ECO:0000313" key="4">
    <source>
        <dbReference type="EMBL" id="KAJ5572762.1"/>
    </source>
</evidence>
<reference evidence="4 5" key="1">
    <citation type="journal article" date="2023" name="IMA Fungus">
        <title>Comparative genomic study of the Penicillium genus elucidates a diverse pangenome and 15 lateral gene transfer events.</title>
        <authorList>
            <person name="Petersen C."/>
            <person name="Sorensen T."/>
            <person name="Nielsen M.R."/>
            <person name="Sondergaard T.E."/>
            <person name="Sorensen J.L."/>
            <person name="Fitzpatrick D.A."/>
            <person name="Frisvad J.C."/>
            <person name="Nielsen K.L."/>
        </authorList>
    </citation>
    <scope>NUCLEOTIDE SEQUENCE [LARGE SCALE GENOMIC DNA]</scope>
    <source>
        <strain evidence="4 5">IBT 29057</strain>
    </source>
</reference>
<evidence type="ECO:0000256" key="1">
    <source>
        <dbReference type="ARBA" id="ARBA00022679"/>
    </source>
</evidence>
<organism evidence="4 5">
    <name type="scientific">Penicillium hetheringtonii</name>
    <dbReference type="NCBI Taxonomy" id="911720"/>
    <lineage>
        <taxon>Eukaryota</taxon>
        <taxon>Fungi</taxon>
        <taxon>Dikarya</taxon>
        <taxon>Ascomycota</taxon>
        <taxon>Pezizomycotina</taxon>
        <taxon>Eurotiomycetes</taxon>
        <taxon>Eurotiomycetidae</taxon>
        <taxon>Eurotiales</taxon>
        <taxon>Aspergillaceae</taxon>
        <taxon>Penicillium</taxon>
    </lineage>
</organism>
<dbReference type="Gene3D" id="3.30.559.10">
    <property type="entry name" value="Chloramphenicol acetyltransferase-like domain"/>
    <property type="match status" value="2"/>
</dbReference>
<comment type="caution">
    <text evidence="4">The sequence shown here is derived from an EMBL/GenBank/DDBJ whole genome shotgun (WGS) entry which is preliminary data.</text>
</comment>
<evidence type="ECO:0000256" key="2">
    <source>
        <dbReference type="ARBA" id="ARBA00023315"/>
    </source>
</evidence>
<name>A0AAD6DBS8_9EURO</name>
<protein>
    <submittedName>
        <fullName evidence="4">Acetyltransferase</fullName>
    </submittedName>
</protein>
<dbReference type="GO" id="GO:0016746">
    <property type="term" value="F:acyltransferase activity"/>
    <property type="evidence" value="ECO:0007669"/>
    <property type="project" value="UniProtKB-KW"/>
</dbReference>
<gene>
    <name evidence="4" type="ORF">N7450_009746</name>
</gene>
<dbReference type="Proteomes" id="UP001216150">
    <property type="component" value="Unassembled WGS sequence"/>
</dbReference>
<dbReference type="InterPro" id="IPR023213">
    <property type="entry name" value="CAT-like_dom_sf"/>
</dbReference>